<reference evidence="1 2" key="1">
    <citation type="journal article" date="2013" name="Genome Announc.">
        <title>Draft Genome Sequences of Mycoplasma alkalescens, Mycoplasma arginini, and Mycoplasma bovigenitalium, Three Species with Equivocal Pathogenic Status for Cattle.</title>
        <authorList>
            <person name="Manso-Silvan L."/>
            <person name="Tardy F."/>
            <person name="Baranowski E."/>
            <person name="Barre A."/>
            <person name="Blanchard A."/>
            <person name="Breton M."/>
            <person name="Couture C."/>
            <person name="Citti C."/>
            <person name="Dordet-Frisoni E."/>
            <person name="Dupuy V."/>
            <person name="Gaurivaud P."/>
            <person name="Jacob D."/>
            <person name="Lemaitre C."/>
            <person name="Nikolski M."/>
            <person name="Nouvel L.X."/>
            <person name="Poumarat F."/>
            <person name="Thebault P."/>
            <person name="Theil S."/>
            <person name="Thiaucourt F."/>
            <person name="Sirand-Pugnet P."/>
        </authorList>
    </citation>
    <scope>NUCLEOTIDE SEQUENCE [LARGE SCALE GENOMIC DNA]</scope>
    <source>
        <strain evidence="1 2">51080</strain>
    </source>
</reference>
<dbReference type="STRING" id="1188235.MBVG_1600"/>
<comment type="caution">
    <text evidence="1">The sequence shown here is derived from an EMBL/GenBank/DDBJ whole genome shotgun (WGS) entry which is preliminary data.</text>
</comment>
<dbReference type="EMBL" id="AORH01000011">
    <property type="protein sequence ID" value="ENY70125.1"/>
    <property type="molecule type" value="Genomic_DNA"/>
</dbReference>
<evidence type="ECO:0000313" key="1">
    <source>
        <dbReference type="EMBL" id="ENY70125.1"/>
    </source>
</evidence>
<proteinExistence type="predicted"/>
<dbReference type="OrthoDB" id="401237at2"/>
<organism evidence="1 2">
    <name type="scientific">Mycoplasmopsis bovigenitalium 51080</name>
    <dbReference type="NCBI Taxonomy" id="1188235"/>
    <lineage>
        <taxon>Bacteria</taxon>
        <taxon>Bacillati</taxon>
        <taxon>Mycoplasmatota</taxon>
        <taxon>Mycoplasmoidales</taxon>
        <taxon>Metamycoplasmataceae</taxon>
        <taxon>Mycoplasmopsis</taxon>
    </lineage>
</organism>
<dbReference type="Proteomes" id="UP000013220">
    <property type="component" value="Unassembled WGS sequence"/>
</dbReference>
<dbReference type="AlphaFoldDB" id="N9TVN3"/>
<dbReference type="PATRIC" id="fig|1188235.3.peg.168"/>
<dbReference type="RefSeq" id="WP_004419287.1">
    <property type="nucleotide sequence ID" value="NZ_AORH01000011.1"/>
</dbReference>
<accession>N9TVN3</accession>
<protein>
    <submittedName>
        <fullName evidence="1">Uncharacterized protein</fullName>
    </submittedName>
</protein>
<keyword evidence="2" id="KW-1185">Reference proteome</keyword>
<evidence type="ECO:0000313" key="2">
    <source>
        <dbReference type="Proteomes" id="UP000013220"/>
    </source>
</evidence>
<sequence>MVENKGLFNNIADKINDTKLSTKKVIDSIDNQNLDNLFELVVSSIQNSTLVDKEKLIEKFIQNKEEFKAKFRENISNYSKLIKNHIKNSKKEITYKIKQINSSIKDSKWKINDDGTISSKFLLSEYEKLNDHLSILKGAVVSVQEIITNLQSWKVACTTLGAASALTSTGLWIASLLFNPTLAIGAIAATAVSSGFVIASSIISNAIQYNVELIKNSNKLIKALYTKDNDLNIISFTTTAPTILGSIIKIYELVRDIDISPGLNTVGNLALSIANSIFKIKDLAVSIIELNHYKENVEKTSKIAEEFMERVKNIERIGWVVLNETPLSDYYYKGGIGGKNTHFKNLKTGEIKTLDEMLKYSNFELSSFGLQRVKHPKKGIYLRKIKNNILEDNLG</sequence>
<gene>
    <name evidence="1" type="ORF">MBVG_1600</name>
</gene>
<name>N9TVN3_9BACT</name>
<dbReference type="eggNOG" id="ENOG5032ETD">
    <property type="taxonomic scope" value="Bacteria"/>
</dbReference>